<feature type="transmembrane region" description="Helical" evidence="11">
    <location>
        <begin position="253"/>
        <end position="272"/>
    </location>
</feature>
<feature type="domain" description="Ig-like" evidence="13">
    <location>
        <begin position="131"/>
        <end position="237"/>
    </location>
</feature>
<feature type="coiled-coil region" evidence="10">
    <location>
        <begin position="275"/>
        <end position="430"/>
    </location>
</feature>
<dbReference type="GO" id="GO:1903037">
    <property type="term" value="P:regulation of leukocyte cell-cell adhesion"/>
    <property type="evidence" value="ECO:0007669"/>
    <property type="project" value="UniProtKB-ARBA"/>
</dbReference>
<feature type="chain" id="PRO_5019755634" description="Ig-like domain-containing protein" evidence="12">
    <location>
        <begin position="31"/>
        <end position="444"/>
    </location>
</feature>
<gene>
    <name evidence="14" type="ORF">EPR50_G00193860</name>
</gene>
<dbReference type="GO" id="GO:0050863">
    <property type="term" value="P:regulation of T cell activation"/>
    <property type="evidence" value="ECO:0007669"/>
    <property type="project" value="UniProtKB-ARBA"/>
</dbReference>
<dbReference type="InterPro" id="IPR050504">
    <property type="entry name" value="IgSF_BTN/MOG"/>
</dbReference>
<dbReference type="EMBL" id="SCKG01000019">
    <property type="protein sequence ID" value="TDG99403.1"/>
    <property type="molecule type" value="Genomic_DNA"/>
</dbReference>
<dbReference type="GO" id="GO:0050852">
    <property type="term" value="P:T cell receptor signaling pathway"/>
    <property type="evidence" value="ECO:0007669"/>
    <property type="project" value="TreeGrafter"/>
</dbReference>
<comment type="similarity">
    <text evidence="9">Belongs to the SKINT family.</text>
</comment>
<dbReference type="Pfam" id="PF22705">
    <property type="entry name" value="C2-set_3"/>
    <property type="match status" value="1"/>
</dbReference>
<dbReference type="InterPro" id="IPR013106">
    <property type="entry name" value="Ig_V-set"/>
</dbReference>
<feature type="signal peptide" evidence="12">
    <location>
        <begin position="1"/>
        <end position="30"/>
    </location>
</feature>
<dbReference type="SMART" id="SM00409">
    <property type="entry name" value="IG"/>
    <property type="match status" value="1"/>
</dbReference>
<evidence type="ECO:0000256" key="7">
    <source>
        <dbReference type="ARBA" id="ARBA00023180"/>
    </source>
</evidence>
<comment type="caution">
    <text evidence="14">The sequence shown here is derived from an EMBL/GenBank/DDBJ whole genome shotgun (WGS) entry which is preliminary data.</text>
</comment>
<keyword evidence="3 12" id="KW-0732">Signal</keyword>
<dbReference type="GO" id="GO:0009897">
    <property type="term" value="C:external side of plasma membrane"/>
    <property type="evidence" value="ECO:0007669"/>
    <property type="project" value="TreeGrafter"/>
</dbReference>
<keyword evidence="5 11" id="KW-0472">Membrane</keyword>
<evidence type="ECO:0000256" key="9">
    <source>
        <dbReference type="ARBA" id="ARBA00038221"/>
    </source>
</evidence>
<evidence type="ECO:0000256" key="3">
    <source>
        <dbReference type="ARBA" id="ARBA00022729"/>
    </source>
</evidence>
<evidence type="ECO:0000256" key="12">
    <source>
        <dbReference type="SAM" id="SignalP"/>
    </source>
</evidence>
<reference evidence="14 15" key="1">
    <citation type="submission" date="2019-01" db="EMBL/GenBank/DDBJ databases">
        <title>A chromosome-scale genome assembly of the yellow perch, Perca flavescens.</title>
        <authorList>
            <person name="Feron R."/>
            <person name="Morvezen R."/>
            <person name="Bestin A."/>
            <person name="Haffray P."/>
            <person name="Klopp C."/>
            <person name="Zahm M."/>
            <person name="Cabau C."/>
            <person name="Roques C."/>
            <person name="Donnadieu C."/>
            <person name="Bouchez O."/>
            <person name="Christie M."/>
            <person name="Larson W."/>
            <person name="Guiguen Y."/>
        </authorList>
    </citation>
    <scope>NUCLEOTIDE SEQUENCE [LARGE SCALE GENOMIC DNA]</scope>
    <source>
        <strain evidence="14">YP-PL-M2</strain>
        <tissue evidence="14">Blood</tissue>
    </source>
</reference>
<keyword evidence="15" id="KW-1185">Reference proteome</keyword>
<dbReference type="Gene3D" id="2.60.40.10">
    <property type="entry name" value="Immunoglobulins"/>
    <property type="match status" value="2"/>
</dbReference>
<keyword evidence="8" id="KW-0393">Immunoglobulin domain</keyword>
<name>A0A484CE80_PERFV</name>
<dbReference type="SUPFAM" id="SSF48726">
    <property type="entry name" value="Immunoglobulin"/>
    <property type="match status" value="2"/>
</dbReference>
<dbReference type="Pfam" id="PF07686">
    <property type="entry name" value="V-set"/>
    <property type="match status" value="1"/>
</dbReference>
<dbReference type="PANTHER" id="PTHR24100">
    <property type="entry name" value="BUTYROPHILIN"/>
    <property type="match status" value="1"/>
</dbReference>
<dbReference type="SMART" id="SM00406">
    <property type="entry name" value="IGv"/>
    <property type="match status" value="1"/>
</dbReference>
<dbReference type="InterPro" id="IPR007110">
    <property type="entry name" value="Ig-like_dom"/>
</dbReference>
<keyword evidence="7" id="KW-0325">Glycoprotein</keyword>
<dbReference type="STRING" id="8167.A0A484CE80"/>
<keyword evidence="6" id="KW-1015">Disulfide bond</keyword>
<dbReference type="GO" id="GO:0042110">
    <property type="term" value="P:T cell activation"/>
    <property type="evidence" value="ECO:0007669"/>
    <property type="project" value="UniProtKB-ARBA"/>
</dbReference>
<evidence type="ECO:0000313" key="14">
    <source>
        <dbReference type="EMBL" id="TDG99403.1"/>
    </source>
</evidence>
<feature type="domain" description="Ig-like" evidence="13">
    <location>
        <begin position="46"/>
        <end position="128"/>
    </location>
</feature>
<dbReference type="FunFam" id="2.60.40.10:FF:000088">
    <property type="entry name" value="Butyrophilin subfamily 1 member A1"/>
    <property type="match status" value="1"/>
</dbReference>
<sequence length="444" mass="50665">MVHIKDGLLRPVSVFRHIVVLLLLNHFCGGQSEEIGPPQLVVAMLGDDIMLPCQLEPPMNAVSMTMEWGRHDLEPRFVLVWHNGQELLTDQNKAYKGRASVSISNLTLGDFSLRLSSVKISDNGKYRCYFPKLNKEYFVELIVGAASSSAISLAGIHKATSGVMLDCRSEGWYPEPEVLWLDGEGSLLSAGPPETVRGPDDLYTVSSIVTVEKRPSNSFTCRVQQKDINQTRETHIYVPEDFFVSLSSCSASVAMSVLFGLMFVLTVVLFAWKWRQNKIEIKKQLKNKNKEEEKTTGFNKATEQQGLMEAEERREQHMIENKKIKEELQKKDKDMTKVIDTLTELGQELQKQKEQLSDQQEKVMKQAMENEEKVNSVEKEVSEKEGDKTAIKAQGYLKLKDIITQNSWNLEERKQELQQLGMNTDKLMKRTYDDINRITENLKE</sequence>
<dbReference type="PROSITE" id="PS50835">
    <property type="entry name" value="IG_LIKE"/>
    <property type="match status" value="2"/>
</dbReference>
<proteinExistence type="inferred from homology"/>
<keyword evidence="4 11" id="KW-1133">Transmembrane helix</keyword>
<dbReference type="FunFam" id="2.60.40.10:FF:000142">
    <property type="entry name" value="V-set domain-containing T-cell activation inhibitor 1"/>
    <property type="match status" value="1"/>
</dbReference>
<evidence type="ECO:0000259" key="13">
    <source>
        <dbReference type="PROSITE" id="PS50835"/>
    </source>
</evidence>
<evidence type="ECO:0000256" key="2">
    <source>
        <dbReference type="ARBA" id="ARBA00022692"/>
    </source>
</evidence>
<keyword evidence="2 11" id="KW-0812">Transmembrane</keyword>
<evidence type="ECO:0000256" key="6">
    <source>
        <dbReference type="ARBA" id="ARBA00023157"/>
    </source>
</evidence>
<evidence type="ECO:0000313" key="15">
    <source>
        <dbReference type="Proteomes" id="UP000295070"/>
    </source>
</evidence>
<evidence type="ECO:0000256" key="11">
    <source>
        <dbReference type="SAM" id="Phobius"/>
    </source>
</evidence>
<evidence type="ECO:0000256" key="5">
    <source>
        <dbReference type="ARBA" id="ARBA00023136"/>
    </source>
</evidence>
<protein>
    <recommendedName>
        <fullName evidence="13">Ig-like domain-containing protein</fullName>
    </recommendedName>
</protein>
<dbReference type="InterPro" id="IPR053896">
    <property type="entry name" value="BTN3A2-like_Ig-C"/>
</dbReference>
<dbReference type="Proteomes" id="UP000295070">
    <property type="component" value="Chromosome 19"/>
</dbReference>
<dbReference type="InterPro" id="IPR003599">
    <property type="entry name" value="Ig_sub"/>
</dbReference>
<dbReference type="AlphaFoldDB" id="A0A484CE80"/>
<dbReference type="GO" id="GO:0005102">
    <property type="term" value="F:signaling receptor binding"/>
    <property type="evidence" value="ECO:0007669"/>
    <property type="project" value="TreeGrafter"/>
</dbReference>
<evidence type="ECO:0000256" key="8">
    <source>
        <dbReference type="ARBA" id="ARBA00023319"/>
    </source>
</evidence>
<dbReference type="GO" id="GO:0001817">
    <property type="term" value="P:regulation of cytokine production"/>
    <property type="evidence" value="ECO:0007669"/>
    <property type="project" value="TreeGrafter"/>
</dbReference>
<evidence type="ECO:0000256" key="1">
    <source>
        <dbReference type="ARBA" id="ARBA00004370"/>
    </source>
</evidence>
<dbReference type="PANTHER" id="PTHR24100:SF151">
    <property type="entry name" value="ICOS LIGAND"/>
    <property type="match status" value="1"/>
</dbReference>
<organism evidence="14 15">
    <name type="scientific">Perca flavescens</name>
    <name type="common">American yellow perch</name>
    <name type="synonym">Morone flavescens</name>
    <dbReference type="NCBI Taxonomy" id="8167"/>
    <lineage>
        <taxon>Eukaryota</taxon>
        <taxon>Metazoa</taxon>
        <taxon>Chordata</taxon>
        <taxon>Craniata</taxon>
        <taxon>Vertebrata</taxon>
        <taxon>Euteleostomi</taxon>
        <taxon>Actinopterygii</taxon>
        <taxon>Neopterygii</taxon>
        <taxon>Teleostei</taxon>
        <taxon>Neoteleostei</taxon>
        <taxon>Acanthomorphata</taxon>
        <taxon>Eupercaria</taxon>
        <taxon>Perciformes</taxon>
        <taxon>Percoidei</taxon>
        <taxon>Percidae</taxon>
        <taxon>Percinae</taxon>
        <taxon>Perca</taxon>
    </lineage>
</organism>
<comment type="subcellular location">
    <subcellularLocation>
        <location evidence="1">Membrane</location>
    </subcellularLocation>
</comment>
<keyword evidence="10" id="KW-0175">Coiled coil</keyword>
<dbReference type="InterPro" id="IPR036179">
    <property type="entry name" value="Ig-like_dom_sf"/>
</dbReference>
<evidence type="ECO:0000256" key="10">
    <source>
        <dbReference type="SAM" id="Coils"/>
    </source>
</evidence>
<accession>A0A484CE80</accession>
<dbReference type="InterPro" id="IPR013783">
    <property type="entry name" value="Ig-like_fold"/>
</dbReference>
<evidence type="ECO:0000256" key="4">
    <source>
        <dbReference type="ARBA" id="ARBA00022989"/>
    </source>
</evidence>